<dbReference type="Proteomes" id="UP001056429">
    <property type="component" value="Unassembled WGS sequence"/>
</dbReference>
<dbReference type="PRINTS" id="PR00176">
    <property type="entry name" value="NANEUSMPORT"/>
</dbReference>
<dbReference type="NCBIfam" id="NF037979">
    <property type="entry name" value="Na_transp"/>
    <property type="match status" value="1"/>
</dbReference>
<dbReference type="InterPro" id="IPR047218">
    <property type="entry name" value="YocR/YhdH-like"/>
</dbReference>
<protein>
    <submittedName>
        <fullName evidence="7">Sodium-dependent transporter</fullName>
    </submittedName>
</protein>
<evidence type="ECO:0000256" key="2">
    <source>
        <dbReference type="ARBA" id="ARBA00022448"/>
    </source>
</evidence>
<dbReference type="CDD" id="cd10336">
    <property type="entry name" value="SLC6sbd_Tyt1-Like"/>
    <property type="match status" value="1"/>
</dbReference>
<feature type="transmembrane region" description="Helical" evidence="6">
    <location>
        <begin position="254"/>
        <end position="278"/>
    </location>
</feature>
<feature type="transmembrane region" description="Helical" evidence="6">
    <location>
        <begin position="411"/>
        <end position="437"/>
    </location>
</feature>
<feature type="transmembrane region" description="Helical" evidence="6">
    <location>
        <begin position="216"/>
        <end position="242"/>
    </location>
</feature>
<keyword evidence="3 6" id="KW-0812">Transmembrane</keyword>
<name>A0A9J6P0X1_9CLOT</name>
<dbReference type="InterPro" id="IPR000175">
    <property type="entry name" value="Na/ntran_symport"/>
</dbReference>
<feature type="transmembrane region" description="Helical" evidence="6">
    <location>
        <begin position="12"/>
        <end position="31"/>
    </location>
</feature>
<organism evidence="7 8">
    <name type="scientific">Oceanirhabdus seepicola</name>
    <dbReference type="NCBI Taxonomy" id="2828781"/>
    <lineage>
        <taxon>Bacteria</taxon>
        <taxon>Bacillati</taxon>
        <taxon>Bacillota</taxon>
        <taxon>Clostridia</taxon>
        <taxon>Eubacteriales</taxon>
        <taxon>Clostridiaceae</taxon>
        <taxon>Oceanirhabdus</taxon>
    </lineage>
</organism>
<dbReference type="PROSITE" id="PS50267">
    <property type="entry name" value="NA_NEUROTRAN_SYMP_3"/>
    <property type="match status" value="1"/>
</dbReference>
<evidence type="ECO:0000256" key="6">
    <source>
        <dbReference type="SAM" id="Phobius"/>
    </source>
</evidence>
<evidence type="ECO:0000256" key="5">
    <source>
        <dbReference type="ARBA" id="ARBA00023136"/>
    </source>
</evidence>
<dbReference type="RefSeq" id="WP_250858868.1">
    <property type="nucleotide sequence ID" value="NZ_JAGSOJ010000002.1"/>
</dbReference>
<proteinExistence type="predicted"/>
<dbReference type="Pfam" id="PF00209">
    <property type="entry name" value="SNF"/>
    <property type="match status" value="2"/>
</dbReference>
<dbReference type="PANTHER" id="PTHR42948">
    <property type="entry name" value="TRANSPORTER"/>
    <property type="match status" value="1"/>
</dbReference>
<feature type="transmembrane region" description="Helical" evidence="6">
    <location>
        <begin position="342"/>
        <end position="359"/>
    </location>
</feature>
<dbReference type="PANTHER" id="PTHR42948:SF1">
    <property type="entry name" value="TRANSPORTER"/>
    <property type="match status" value="1"/>
</dbReference>
<dbReference type="SUPFAM" id="SSF161070">
    <property type="entry name" value="SNF-like"/>
    <property type="match status" value="1"/>
</dbReference>
<reference evidence="7" key="1">
    <citation type="journal article" date="2021" name="mSystems">
        <title>Bacteria and Archaea Synergistically Convert Glycine Betaine to Biogenic Methane in the Formosa Cold Seep of the South China Sea.</title>
        <authorList>
            <person name="Li L."/>
            <person name="Zhang W."/>
            <person name="Zhang S."/>
            <person name="Song L."/>
            <person name="Sun Q."/>
            <person name="Zhang H."/>
            <person name="Xiang H."/>
            <person name="Dong X."/>
        </authorList>
    </citation>
    <scope>NUCLEOTIDE SEQUENCE</scope>
    <source>
        <strain evidence="7">ZWT</strain>
    </source>
</reference>
<comment type="caution">
    <text evidence="7">The sequence shown here is derived from an EMBL/GenBank/DDBJ whole genome shotgun (WGS) entry which is preliminary data.</text>
</comment>
<feature type="transmembrane region" description="Helical" evidence="6">
    <location>
        <begin position="145"/>
        <end position="163"/>
    </location>
</feature>
<feature type="transmembrane region" description="Helical" evidence="6">
    <location>
        <begin position="43"/>
        <end position="64"/>
    </location>
</feature>
<dbReference type="EMBL" id="JAGSOJ010000002">
    <property type="protein sequence ID" value="MCM1989846.1"/>
    <property type="molecule type" value="Genomic_DNA"/>
</dbReference>
<comment type="subcellular location">
    <subcellularLocation>
        <location evidence="1">Membrane</location>
        <topology evidence="1">Multi-pass membrane protein</topology>
    </subcellularLocation>
</comment>
<feature type="transmembrane region" description="Helical" evidence="6">
    <location>
        <begin position="298"/>
        <end position="321"/>
    </location>
</feature>
<feature type="transmembrane region" description="Helical" evidence="6">
    <location>
        <begin position="371"/>
        <end position="391"/>
    </location>
</feature>
<dbReference type="GO" id="GO:0016020">
    <property type="term" value="C:membrane"/>
    <property type="evidence" value="ECO:0007669"/>
    <property type="project" value="UniProtKB-SubCell"/>
</dbReference>
<keyword evidence="5 6" id="KW-0472">Membrane</keyword>
<accession>A0A9J6P0X1</accession>
<sequence>MSKREKFSGRIGFILACIGSAIGLGNVWMFSWRLGQYGGSAFLIPYFLFLAILVPIGLMGEFAIGRKMKGGSFKAYNVILEKLPSGLRNTISAIPTLGVVGIFLFYAIVTGWIIRYFFAYVTGKMNEVANISDYFEGFIGTSDSIIWHGIALLIVVLIVSLGVSKGIEKINKIMMPLLFIILIGIMIRSLSLEGAMEGVKYLLIPKWDMLLKPMTWIMALGQAFFTVSLNGCAMVVYGSYLEEEVDVVNATKQIIIFDTIAALLSAFVIIPAAFAFGLDPQAGPTLLFITVPSIFSSMPGGTIFGILFFAGIIFAAVSSAINMLEVPVEVLKNNFNISRKKAAIGVTIIVFILGIPLDLNMNLFGMVADISSVYIAPLGAVIGAICIYWIYGTKNILPEINKGAAKKQGKIFELAAKYFFVPFSIIILILGILLGGIG</sequence>
<keyword evidence="4 6" id="KW-1133">Transmembrane helix</keyword>
<evidence type="ECO:0000313" key="7">
    <source>
        <dbReference type="EMBL" id="MCM1989846.1"/>
    </source>
</evidence>
<gene>
    <name evidence="7" type="ORF">KDK92_08850</name>
</gene>
<feature type="transmembrane region" description="Helical" evidence="6">
    <location>
        <begin position="97"/>
        <end position="118"/>
    </location>
</feature>
<evidence type="ECO:0000313" key="8">
    <source>
        <dbReference type="Proteomes" id="UP001056429"/>
    </source>
</evidence>
<dbReference type="AlphaFoldDB" id="A0A9J6P0X1"/>
<keyword evidence="8" id="KW-1185">Reference proteome</keyword>
<dbReference type="InterPro" id="IPR037272">
    <property type="entry name" value="SNS_sf"/>
</dbReference>
<evidence type="ECO:0000256" key="3">
    <source>
        <dbReference type="ARBA" id="ARBA00022692"/>
    </source>
</evidence>
<keyword evidence="2" id="KW-0813">Transport</keyword>
<evidence type="ECO:0000256" key="4">
    <source>
        <dbReference type="ARBA" id="ARBA00022989"/>
    </source>
</evidence>
<reference evidence="7" key="2">
    <citation type="submission" date="2021-04" db="EMBL/GenBank/DDBJ databases">
        <authorList>
            <person name="Dong X."/>
        </authorList>
    </citation>
    <scope>NUCLEOTIDE SEQUENCE</scope>
    <source>
        <strain evidence="7">ZWT</strain>
    </source>
</reference>
<feature type="transmembrane region" description="Helical" evidence="6">
    <location>
        <begin position="175"/>
        <end position="196"/>
    </location>
</feature>
<evidence type="ECO:0000256" key="1">
    <source>
        <dbReference type="ARBA" id="ARBA00004141"/>
    </source>
</evidence>